<name>A0ABQ4U100_9HYPH</name>
<comment type="caution">
    <text evidence="2">The sequence shown here is derived from an EMBL/GenBank/DDBJ whole genome shotgun (WGS) entry which is preliminary data.</text>
</comment>
<reference evidence="2" key="1">
    <citation type="journal article" date="2021" name="Front. Microbiol.">
        <title>Comprehensive Comparative Genomics and Phenotyping of Methylobacterium Species.</title>
        <authorList>
            <person name="Alessa O."/>
            <person name="Ogura Y."/>
            <person name="Fujitani Y."/>
            <person name="Takami H."/>
            <person name="Hayashi T."/>
            <person name="Sahin N."/>
            <person name="Tani A."/>
        </authorList>
    </citation>
    <scope>NUCLEOTIDE SEQUENCE</scope>
    <source>
        <strain evidence="2">DSM 23632</strain>
    </source>
</reference>
<dbReference type="RefSeq" id="WP_238183073.1">
    <property type="nucleotide sequence ID" value="NZ_BPRB01000137.1"/>
</dbReference>
<dbReference type="InterPro" id="IPR045468">
    <property type="entry name" value="DUF6496"/>
</dbReference>
<dbReference type="Pfam" id="PF20106">
    <property type="entry name" value="DUF6496"/>
    <property type="match status" value="1"/>
</dbReference>
<keyword evidence="3" id="KW-1185">Reference proteome</keyword>
<dbReference type="EMBL" id="BPRB01000137">
    <property type="protein sequence ID" value="GJE60456.1"/>
    <property type="molecule type" value="Genomic_DNA"/>
</dbReference>
<proteinExistence type="predicted"/>
<dbReference type="Proteomes" id="UP001055057">
    <property type="component" value="Unassembled WGS sequence"/>
</dbReference>
<evidence type="ECO:0000256" key="1">
    <source>
        <dbReference type="SAM" id="MobiDB-lite"/>
    </source>
</evidence>
<feature type="region of interest" description="Disordered" evidence="1">
    <location>
        <begin position="64"/>
        <end position="91"/>
    </location>
</feature>
<protein>
    <recommendedName>
        <fullName evidence="4">Rho termination factor</fullName>
    </recommendedName>
</protein>
<evidence type="ECO:0000313" key="2">
    <source>
        <dbReference type="EMBL" id="GJE60456.1"/>
    </source>
</evidence>
<reference evidence="2" key="2">
    <citation type="submission" date="2021-08" db="EMBL/GenBank/DDBJ databases">
        <authorList>
            <person name="Tani A."/>
            <person name="Ola A."/>
            <person name="Ogura Y."/>
            <person name="Katsura K."/>
            <person name="Hayashi T."/>
        </authorList>
    </citation>
    <scope>NUCLEOTIDE SEQUENCE</scope>
    <source>
        <strain evidence="2">DSM 23632</strain>
    </source>
</reference>
<organism evidence="2 3">
    <name type="scientific">Methylobacterium trifolii</name>
    <dbReference type="NCBI Taxonomy" id="1003092"/>
    <lineage>
        <taxon>Bacteria</taxon>
        <taxon>Pseudomonadati</taxon>
        <taxon>Pseudomonadota</taxon>
        <taxon>Alphaproteobacteria</taxon>
        <taxon>Hyphomicrobiales</taxon>
        <taxon>Methylobacteriaceae</taxon>
        <taxon>Methylobacterium</taxon>
    </lineage>
</organism>
<gene>
    <name evidence="2" type="ORF">MPOCJGCO_2568</name>
</gene>
<feature type="compositionally biased region" description="Basic and acidic residues" evidence="1">
    <location>
        <begin position="68"/>
        <end position="79"/>
    </location>
</feature>
<evidence type="ECO:0008006" key="4">
    <source>
        <dbReference type="Google" id="ProtNLM"/>
    </source>
</evidence>
<accession>A0ABQ4U100</accession>
<sequence length="118" mass="12519">MTKPSKAQDETVGRVMHAFKHGDLKTGGNGPPVKSRKQAIAIALHEAGATNRESPAENRAALRRTKAKERAKEQVKATDGESGGASEPTKAALYAEARRRGITGRSTMSKAALQAALR</sequence>
<evidence type="ECO:0000313" key="3">
    <source>
        <dbReference type="Proteomes" id="UP001055057"/>
    </source>
</evidence>